<sequence>MYFKILNMFIKHFLKSYTMIDILKERIFMKKILLTLISAFLVFTTFSFASETENKTLKVHPFTGALGSVSNILEFDNFLILIDPQETYKSTKALNSYIKTLDKPLKAVILATHPIADNSYDGLKIYGFEALDEFVKSGKISFFIDLFEQSAGEDMIKSAITSTNLLKDGENEIEGIKVDIKANKEGFPPEIDIDFKDFGVYFTHLAANDSHLLIHSKDEVKSLLKKWKKLRKYSLVLSSHLLPIDQNGVEFTISYLEKAKEILNVAKNKDEFVNLMKEAYPNANMETFLYMSADSIFK</sequence>
<evidence type="ECO:0000313" key="1">
    <source>
        <dbReference type="EMBL" id="AKT90149.1"/>
    </source>
</evidence>
<proteinExistence type="predicted"/>
<protein>
    <recommendedName>
        <fullName evidence="3">Metallo-beta-lactamase domain-containing protein</fullName>
    </recommendedName>
</protein>
<evidence type="ECO:0008006" key="3">
    <source>
        <dbReference type="Google" id="ProtNLM"/>
    </source>
</evidence>
<name>A0AAU8U961_9BACT</name>
<dbReference type="KEGG" id="cure:CUREO_0267"/>
<organism evidence="1 2">
    <name type="scientific">Campylobacter ureolyticus RIGS 9880</name>
    <dbReference type="NCBI Taxonomy" id="1032069"/>
    <lineage>
        <taxon>Bacteria</taxon>
        <taxon>Pseudomonadati</taxon>
        <taxon>Campylobacterota</taxon>
        <taxon>Epsilonproteobacteria</taxon>
        <taxon>Campylobacterales</taxon>
        <taxon>Campylobacteraceae</taxon>
        <taxon>Campylobacter</taxon>
    </lineage>
</organism>
<evidence type="ECO:0000313" key="2">
    <source>
        <dbReference type="Proteomes" id="UP000063971"/>
    </source>
</evidence>
<dbReference type="SUPFAM" id="SSF56281">
    <property type="entry name" value="Metallo-hydrolase/oxidoreductase"/>
    <property type="match status" value="1"/>
</dbReference>
<dbReference type="Proteomes" id="UP000063971">
    <property type="component" value="Chromosome"/>
</dbReference>
<dbReference type="EMBL" id="CP012195">
    <property type="protein sequence ID" value="AKT90149.1"/>
    <property type="molecule type" value="Genomic_DNA"/>
</dbReference>
<reference evidence="1 2" key="1">
    <citation type="journal article" date="2015" name="Genome Announc.">
        <title>Complete Genome Sequence of the Campylobacter ureolyticus Clinical Isolate RIGS 9880.</title>
        <authorList>
            <person name="Miller W.G."/>
            <person name="Yee E."/>
            <person name="On S.L."/>
            <person name="Andersen L.P."/>
            <person name="Bono J.L."/>
        </authorList>
    </citation>
    <scope>NUCLEOTIDE SEQUENCE [LARGE SCALE GENOMIC DNA]</scope>
    <source>
        <strain evidence="1 2">RIGS 9880</strain>
    </source>
</reference>
<dbReference type="InterPro" id="IPR036866">
    <property type="entry name" value="RibonucZ/Hydroxyglut_hydro"/>
</dbReference>
<accession>A0AAU8U961</accession>
<gene>
    <name evidence="1" type="ORF">CUREO_0267</name>
</gene>
<dbReference type="AlphaFoldDB" id="A0AAU8U961"/>